<dbReference type="Proteomes" id="UP000050455">
    <property type="component" value="Unassembled WGS sequence"/>
</dbReference>
<sequence>AVQRGFDRHVVHARGEDFLDVLFKHRGGITDEAGKVGKSTLRTERRPYE</sequence>
<feature type="non-terminal residue" evidence="1">
    <location>
        <position position="1"/>
    </location>
</feature>
<protein>
    <submittedName>
        <fullName evidence="1">Uncharacterized protein</fullName>
    </submittedName>
</protein>
<evidence type="ECO:0000313" key="2">
    <source>
        <dbReference type="Proteomes" id="UP000050455"/>
    </source>
</evidence>
<reference evidence="1 2" key="1">
    <citation type="submission" date="2015-09" db="EMBL/GenBank/DDBJ databases">
        <title>Genome announcement of multiple Pseudomonas syringae strains.</title>
        <authorList>
            <person name="Thakur S."/>
            <person name="Wang P.W."/>
            <person name="Gong Y."/>
            <person name="Weir B.S."/>
            <person name="Guttman D.S."/>
        </authorList>
    </citation>
    <scope>NUCLEOTIDE SEQUENCE [LARGE SCALE GENOMIC DNA]</scope>
    <source>
        <strain evidence="1 2">ICMP6289</strain>
    </source>
</reference>
<accession>A0A0P9UWN6</accession>
<name>A0A0P9UWN6_9PSED</name>
<organism evidence="1 2">
    <name type="scientific">Pseudomonas meliae</name>
    <dbReference type="NCBI Taxonomy" id="86176"/>
    <lineage>
        <taxon>Bacteria</taxon>
        <taxon>Pseudomonadati</taxon>
        <taxon>Pseudomonadota</taxon>
        <taxon>Gammaproteobacteria</taxon>
        <taxon>Pseudomonadales</taxon>
        <taxon>Pseudomonadaceae</taxon>
        <taxon>Pseudomonas</taxon>
    </lineage>
</organism>
<evidence type="ECO:0000313" key="1">
    <source>
        <dbReference type="EMBL" id="KPX89961.1"/>
    </source>
</evidence>
<gene>
    <name evidence="1" type="ORF">ALO64_100462</name>
</gene>
<dbReference type="EMBL" id="LJQT01000202">
    <property type="protein sequence ID" value="KPX89961.1"/>
    <property type="molecule type" value="Genomic_DNA"/>
</dbReference>
<comment type="caution">
    <text evidence="1">The sequence shown here is derived from an EMBL/GenBank/DDBJ whole genome shotgun (WGS) entry which is preliminary data.</text>
</comment>
<proteinExistence type="predicted"/>
<dbReference type="AlphaFoldDB" id="A0A0P9UWN6"/>
<keyword evidence="2" id="KW-1185">Reference proteome</keyword>